<name>A0A251UAX0_HELAN</name>
<feature type="transmembrane region" description="Helical" evidence="1">
    <location>
        <begin position="7"/>
        <end position="24"/>
    </location>
</feature>
<reference evidence="3" key="1">
    <citation type="journal article" date="2017" name="Nature">
        <title>The sunflower genome provides insights into oil metabolism, flowering and Asterid evolution.</title>
        <authorList>
            <person name="Badouin H."/>
            <person name="Gouzy J."/>
            <person name="Grassa C.J."/>
            <person name="Murat F."/>
            <person name="Staton S.E."/>
            <person name="Cottret L."/>
            <person name="Lelandais-Briere C."/>
            <person name="Owens G.L."/>
            <person name="Carrere S."/>
            <person name="Mayjonade B."/>
            <person name="Legrand L."/>
            <person name="Gill N."/>
            <person name="Kane N.C."/>
            <person name="Bowers J.E."/>
            <person name="Hubner S."/>
            <person name="Bellec A."/>
            <person name="Berard A."/>
            <person name="Berges H."/>
            <person name="Blanchet N."/>
            <person name="Boniface M.C."/>
            <person name="Brunel D."/>
            <person name="Catrice O."/>
            <person name="Chaidir N."/>
            <person name="Claudel C."/>
            <person name="Donnadieu C."/>
            <person name="Faraut T."/>
            <person name="Fievet G."/>
            <person name="Helmstetter N."/>
            <person name="King M."/>
            <person name="Knapp S.J."/>
            <person name="Lai Z."/>
            <person name="Le Paslier M.C."/>
            <person name="Lippi Y."/>
            <person name="Lorenzon L."/>
            <person name="Mandel J.R."/>
            <person name="Marage G."/>
            <person name="Marchand G."/>
            <person name="Marquand E."/>
            <person name="Bret-Mestries E."/>
            <person name="Morien E."/>
            <person name="Nambeesan S."/>
            <person name="Nguyen T."/>
            <person name="Pegot-Espagnet P."/>
            <person name="Pouilly N."/>
            <person name="Raftis F."/>
            <person name="Sallet E."/>
            <person name="Schiex T."/>
            <person name="Thomas J."/>
            <person name="Vandecasteele C."/>
            <person name="Vares D."/>
            <person name="Vear F."/>
            <person name="Vautrin S."/>
            <person name="Crespi M."/>
            <person name="Mangin B."/>
            <person name="Burke J.M."/>
            <person name="Salse J."/>
            <person name="Munos S."/>
            <person name="Vincourt P."/>
            <person name="Rieseberg L.H."/>
            <person name="Langlade N.B."/>
        </authorList>
    </citation>
    <scope>NUCLEOTIDE SEQUENCE [LARGE SCALE GENOMIC DNA]</scope>
    <source>
        <strain evidence="3">cv. SF193</strain>
    </source>
</reference>
<evidence type="ECO:0000313" key="3">
    <source>
        <dbReference type="Proteomes" id="UP000215914"/>
    </source>
</evidence>
<keyword evidence="1" id="KW-1133">Transmembrane helix</keyword>
<keyword evidence="3" id="KW-1185">Reference proteome</keyword>
<keyword evidence="1" id="KW-0472">Membrane</keyword>
<dbReference type="InParanoid" id="A0A251UAX0"/>
<dbReference type="EMBL" id="CM007896">
    <property type="protein sequence ID" value="OTG20485.1"/>
    <property type="molecule type" value="Genomic_DNA"/>
</dbReference>
<keyword evidence="1" id="KW-0812">Transmembrane</keyword>
<dbReference type="AlphaFoldDB" id="A0A251UAX0"/>
<dbReference type="Proteomes" id="UP000215914">
    <property type="component" value="Chromosome 7"/>
</dbReference>
<accession>A0A251UAX0</accession>
<protein>
    <submittedName>
        <fullName evidence="2">Uncharacterized protein</fullName>
    </submittedName>
</protein>
<feature type="transmembrane region" description="Helical" evidence="1">
    <location>
        <begin position="30"/>
        <end position="52"/>
    </location>
</feature>
<gene>
    <name evidence="2" type="ORF">HannXRQ_Chr07g0193651</name>
</gene>
<evidence type="ECO:0000256" key="1">
    <source>
        <dbReference type="SAM" id="Phobius"/>
    </source>
</evidence>
<evidence type="ECO:0000313" key="2">
    <source>
        <dbReference type="EMBL" id="OTG20485.1"/>
    </source>
</evidence>
<proteinExistence type="predicted"/>
<sequence>MLDDTYFNMYVVDLIALFCFHPFIGDAFQVMDFAFSLGVVDLRFLIYTGIWLERERDVLRISEPPQLTSKLSTNSVSSSSLSVVIIGRIKPHCLGVISAVSPFFAAFW</sequence>
<organism evidence="2 3">
    <name type="scientific">Helianthus annuus</name>
    <name type="common">Common sunflower</name>
    <dbReference type="NCBI Taxonomy" id="4232"/>
    <lineage>
        <taxon>Eukaryota</taxon>
        <taxon>Viridiplantae</taxon>
        <taxon>Streptophyta</taxon>
        <taxon>Embryophyta</taxon>
        <taxon>Tracheophyta</taxon>
        <taxon>Spermatophyta</taxon>
        <taxon>Magnoliopsida</taxon>
        <taxon>eudicotyledons</taxon>
        <taxon>Gunneridae</taxon>
        <taxon>Pentapetalae</taxon>
        <taxon>asterids</taxon>
        <taxon>campanulids</taxon>
        <taxon>Asterales</taxon>
        <taxon>Asteraceae</taxon>
        <taxon>Asteroideae</taxon>
        <taxon>Heliantheae alliance</taxon>
        <taxon>Heliantheae</taxon>
        <taxon>Helianthus</taxon>
    </lineage>
</organism>